<evidence type="ECO:0000256" key="1">
    <source>
        <dbReference type="SAM" id="MobiDB-lite"/>
    </source>
</evidence>
<dbReference type="Gramene" id="OE9A010819T1">
    <property type="protein sequence ID" value="OE9A010819C1"/>
    <property type="gene ID" value="OE9A010819"/>
</dbReference>
<feature type="compositionally biased region" description="Basic and acidic residues" evidence="1">
    <location>
        <begin position="146"/>
        <end position="166"/>
    </location>
</feature>
<proteinExistence type="predicted"/>
<protein>
    <submittedName>
        <fullName evidence="2">Uncharacterized protein</fullName>
    </submittedName>
</protein>
<reference evidence="2 3" key="1">
    <citation type="submission" date="2019-12" db="EMBL/GenBank/DDBJ databases">
        <authorList>
            <person name="Alioto T."/>
            <person name="Alioto T."/>
            <person name="Gomez Garrido J."/>
        </authorList>
    </citation>
    <scope>NUCLEOTIDE SEQUENCE [LARGE SCALE GENOMIC DNA]</scope>
</reference>
<evidence type="ECO:0000313" key="2">
    <source>
        <dbReference type="EMBL" id="CAA3030529.1"/>
    </source>
</evidence>
<feature type="compositionally biased region" description="Basic and acidic residues" evidence="1">
    <location>
        <begin position="12"/>
        <end position="26"/>
    </location>
</feature>
<dbReference type="Proteomes" id="UP000594638">
    <property type="component" value="Unassembled WGS sequence"/>
</dbReference>
<dbReference type="EMBL" id="CACTIH010009378">
    <property type="protein sequence ID" value="CAA3030529.1"/>
    <property type="molecule type" value="Genomic_DNA"/>
</dbReference>
<sequence>MAETENPLDPQPSKEEEATRGSEEHTPVVQKPSDYSYSESDSDSNDETKAKAQTKVLQLELYNDPSNYDAHVRVKTDNAHFFTDTLVLWSSLCHAKVDLLLSSCNSSSSRVAAIQIVAGGQNCWCANRRERKPVSSSMDEQPPAKLRKDLDQKNKKAYENDKGQGR</sequence>
<organism evidence="2 3">
    <name type="scientific">Olea europaea subsp. europaea</name>
    <dbReference type="NCBI Taxonomy" id="158383"/>
    <lineage>
        <taxon>Eukaryota</taxon>
        <taxon>Viridiplantae</taxon>
        <taxon>Streptophyta</taxon>
        <taxon>Embryophyta</taxon>
        <taxon>Tracheophyta</taxon>
        <taxon>Spermatophyta</taxon>
        <taxon>Magnoliopsida</taxon>
        <taxon>eudicotyledons</taxon>
        <taxon>Gunneridae</taxon>
        <taxon>Pentapetalae</taxon>
        <taxon>asterids</taxon>
        <taxon>lamiids</taxon>
        <taxon>Lamiales</taxon>
        <taxon>Oleaceae</taxon>
        <taxon>Oleeae</taxon>
        <taxon>Olea</taxon>
    </lineage>
</organism>
<accession>A0A8S0VAA5</accession>
<feature type="region of interest" description="Disordered" evidence="1">
    <location>
        <begin position="1"/>
        <end position="50"/>
    </location>
</feature>
<evidence type="ECO:0000313" key="3">
    <source>
        <dbReference type="Proteomes" id="UP000594638"/>
    </source>
</evidence>
<gene>
    <name evidence="2" type="ORF">OLEA9_A010819</name>
</gene>
<feature type="region of interest" description="Disordered" evidence="1">
    <location>
        <begin position="130"/>
        <end position="166"/>
    </location>
</feature>
<dbReference type="AlphaFoldDB" id="A0A8S0VAA5"/>
<keyword evidence="3" id="KW-1185">Reference proteome</keyword>
<comment type="caution">
    <text evidence="2">The sequence shown here is derived from an EMBL/GenBank/DDBJ whole genome shotgun (WGS) entry which is preliminary data.</text>
</comment>
<name>A0A8S0VAA5_OLEEU</name>